<name>A0ABI7VRW8_FELCA</name>
<reference evidence="1" key="2">
    <citation type="submission" date="2025-08" db="UniProtKB">
        <authorList>
            <consortium name="Ensembl"/>
        </authorList>
    </citation>
    <scope>IDENTIFICATION</scope>
    <source>
        <strain evidence="1">breed Abyssinian</strain>
    </source>
</reference>
<sequence length="117" mass="12579">IKPSATFSSLGCAQQHVLCMENAGDSKHTGKGRRLWGQMTRTGAADNLVGVNVERQEGMAGCLSQRGGDFAALSAELVSTKWALAESPQDRKTPTSHKSSQCSVEERYTLDSFGCTR</sequence>
<accession>A0ABI7VRW8</accession>
<organism evidence="1 2">
    <name type="scientific">Felis catus</name>
    <name type="common">Cat</name>
    <name type="synonym">Felis silvestris catus</name>
    <dbReference type="NCBI Taxonomy" id="9685"/>
    <lineage>
        <taxon>Eukaryota</taxon>
        <taxon>Metazoa</taxon>
        <taxon>Chordata</taxon>
        <taxon>Craniata</taxon>
        <taxon>Vertebrata</taxon>
        <taxon>Euteleostomi</taxon>
        <taxon>Mammalia</taxon>
        <taxon>Eutheria</taxon>
        <taxon>Laurasiatheria</taxon>
        <taxon>Carnivora</taxon>
        <taxon>Feliformia</taxon>
        <taxon>Felidae</taxon>
        <taxon>Felinae</taxon>
        <taxon>Felis</taxon>
    </lineage>
</organism>
<dbReference type="Proteomes" id="UP000823872">
    <property type="component" value="Chromosome A2"/>
</dbReference>
<reference evidence="1 2" key="1">
    <citation type="submission" date="2021-02" db="EMBL/GenBank/DDBJ databases">
        <title>Safari Cat Assemblies.</title>
        <authorList>
            <person name="Bredemeyer K.R."/>
            <person name="Murphy W.J."/>
        </authorList>
    </citation>
    <scope>NUCLEOTIDE SEQUENCE [LARGE SCALE GENOMIC DNA]</scope>
</reference>
<proteinExistence type="predicted"/>
<protein>
    <submittedName>
        <fullName evidence="1">Uncharacterized protein</fullName>
    </submittedName>
</protein>
<evidence type="ECO:0000313" key="2">
    <source>
        <dbReference type="Proteomes" id="UP000823872"/>
    </source>
</evidence>
<reference evidence="1" key="3">
    <citation type="submission" date="2025-09" db="UniProtKB">
        <authorList>
            <consortium name="Ensembl"/>
        </authorList>
    </citation>
    <scope>IDENTIFICATION</scope>
    <source>
        <strain evidence="1">breed Abyssinian</strain>
    </source>
</reference>
<evidence type="ECO:0000313" key="1">
    <source>
        <dbReference type="Ensembl" id="ENSFCTP00005000452.1"/>
    </source>
</evidence>
<keyword evidence="2" id="KW-1185">Reference proteome</keyword>
<dbReference type="GeneTree" id="ENSGT00910000147683"/>
<dbReference type="Ensembl" id="ENSFCTT00005000957.1">
    <property type="protein sequence ID" value="ENSFCTP00005000452.1"/>
    <property type="gene ID" value="ENSFCTG00005000367.1"/>
</dbReference>